<dbReference type="InterPro" id="IPR043502">
    <property type="entry name" value="DNA/RNA_pol_sf"/>
</dbReference>
<reference evidence="1" key="1">
    <citation type="submission" date="2019-08" db="EMBL/GenBank/DDBJ databases">
        <authorList>
            <person name="Liu F."/>
        </authorList>
    </citation>
    <scope>NUCLEOTIDE SEQUENCE [LARGE SCALE GENOMIC DNA]</scope>
    <source>
        <strain evidence="1">PA1801</strain>
        <tissue evidence="1">Leaf</tissue>
    </source>
</reference>
<evidence type="ECO:0000313" key="1">
    <source>
        <dbReference type="EMBL" id="KAA3480826.1"/>
    </source>
</evidence>
<proteinExistence type="predicted"/>
<accession>A0A5B6WI33</accession>
<dbReference type="Proteomes" id="UP000325315">
    <property type="component" value="Unassembled WGS sequence"/>
</dbReference>
<sequence>MYDASDFVIGAVLQQRKNKLFHAIYCASQTLTICISTKVIVYTDHSTIKYLVTKKDTKSIRKDTENQVVDHLSRLEVGNEDSNIQLIKKDFPDEHLLVATTLPWYADIVNFFVSGLLSPELNI</sequence>
<dbReference type="OrthoDB" id="1662186at2759"/>
<comment type="caution">
    <text evidence="1">The sequence shown here is derived from an EMBL/GenBank/DDBJ whole genome shotgun (WGS) entry which is preliminary data.</text>
</comment>
<keyword evidence="2" id="KW-1185">Reference proteome</keyword>
<gene>
    <name evidence="1" type="ORF">EPI10_021236</name>
</gene>
<dbReference type="EMBL" id="SMMG02000003">
    <property type="protein sequence ID" value="KAA3480826.1"/>
    <property type="molecule type" value="Genomic_DNA"/>
</dbReference>
<organism evidence="1 2">
    <name type="scientific">Gossypium australe</name>
    <dbReference type="NCBI Taxonomy" id="47621"/>
    <lineage>
        <taxon>Eukaryota</taxon>
        <taxon>Viridiplantae</taxon>
        <taxon>Streptophyta</taxon>
        <taxon>Embryophyta</taxon>
        <taxon>Tracheophyta</taxon>
        <taxon>Spermatophyta</taxon>
        <taxon>Magnoliopsida</taxon>
        <taxon>eudicotyledons</taxon>
        <taxon>Gunneridae</taxon>
        <taxon>Pentapetalae</taxon>
        <taxon>rosids</taxon>
        <taxon>malvids</taxon>
        <taxon>Malvales</taxon>
        <taxon>Malvaceae</taxon>
        <taxon>Malvoideae</taxon>
        <taxon>Gossypium</taxon>
    </lineage>
</organism>
<dbReference type="AlphaFoldDB" id="A0A5B6WI33"/>
<dbReference type="SUPFAM" id="SSF56672">
    <property type="entry name" value="DNA/RNA polymerases"/>
    <property type="match status" value="1"/>
</dbReference>
<protein>
    <submittedName>
        <fullName evidence="1">Retrotransposable element Tf2</fullName>
    </submittedName>
</protein>
<name>A0A5B6WI33_9ROSI</name>
<evidence type="ECO:0000313" key="2">
    <source>
        <dbReference type="Proteomes" id="UP000325315"/>
    </source>
</evidence>